<dbReference type="InterPro" id="IPR032466">
    <property type="entry name" value="Metal_Hydrolase"/>
</dbReference>
<dbReference type="SUPFAM" id="SSF51556">
    <property type="entry name" value="Metallo-dependent hydrolases"/>
    <property type="match status" value="1"/>
</dbReference>
<dbReference type="AlphaFoldDB" id="A0A160TAR7"/>
<dbReference type="GO" id="GO:0006508">
    <property type="term" value="P:proteolysis"/>
    <property type="evidence" value="ECO:0007669"/>
    <property type="project" value="InterPro"/>
</dbReference>
<protein>
    <submittedName>
        <fullName evidence="1">Sphingolipid ceramide N-deacylase</fullName>
    </submittedName>
</protein>
<organism evidence="1">
    <name type="scientific">hydrothermal vent metagenome</name>
    <dbReference type="NCBI Taxonomy" id="652676"/>
    <lineage>
        <taxon>unclassified sequences</taxon>
        <taxon>metagenomes</taxon>
        <taxon>ecological metagenomes</taxon>
    </lineage>
</organism>
<dbReference type="EMBL" id="CZQC01000023">
    <property type="protein sequence ID" value="CUS40733.1"/>
    <property type="molecule type" value="Genomic_DNA"/>
</dbReference>
<dbReference type="GO" id="GO:0070573">
    <property type="term" value="F:metallodipeptidase activity"/>
    <property type="evidence" value="ECO:0007669"/>
    <property type="project" value="InterPro"/>
</dbReference>
<name>A0A160TAR7_9ZZZZ</name>
<dbReference type="Gene3D" id="3.20.20.140">
    <property type="entry name" value="Metal-dependent hydrolases"/>
    <property type="match status" value="1"/>
</dbReference>
<evidence type="ECO:0000313" key="1">
    <source>
        <dbReference type="EMBL" id="CUS40733.1"/>
    </source>
</evidence>
<proteinExistence type="predicted"/>
<dbReference type="PROSITE" id="PS51365">
    <property type="entry name" value="RENAL_DIPEPTIDASE_2"/>
    <property type="match status" value="1"/>
</dbReference>
<dbReference type="Pfam" id="PF01244">
    <property type="entry name" value="Peptidase_M19"/>
    <property type="match status" value="1"/>
</dbReference>
<accession>A0A160TAR7</accession>
<dbReference type="InterPro" id="IPR008257">
    <property type="entry name" value="Pept_M19"/>
</dbReference>
<gene>
    <name evidence="1" type="ORF">MGWOODY_Tha2109</name>
</gene>
<reference evidence="1" key="1">
    <citation type="submission" date="2015-10" db="EMBL/GenBank/DDBJ databases">
        <authorList>
            <person name="Gilbert D.G."/>
        </authorList>
    </citation>
    <scope>NUCLEOTIDE SEQUENCE</scope>
</reference>
<sequence length="719" mass="79820">MKLVQTLALSVLGVATTSLSYGMSSTPEVPSQPHASGYSGDVASLAQGCFSIQSPATGNYLNRFDQGGTVDDGLSYHFENIPVAEAAQFFIKPTGPDGFLLTDKDGRYLASHLPAAVSAGTYAGEFAEWKIEKDSDNNFSFKNTALFMKLGHKTNKGSLYFQSFLDLLSLNSETAYRLVVQNNCTAFPEVTTNVSGNVDGLKGNVNEPIRGFVDAHAHITSYEFMGGRFMAGKPFHRWGVEEALKDSENVHGKDGALDLIGNIYTFDDITTRYDTRGWPDFPWWPNHKQMSHMGYYYKWIERAYLSGLRIMVSNLVENEVLCAAQRTINPEGWSSANSCNVMDSVRLQAQRLHEMQDYIDAQAGGEGKGFFRLANTAAEARAIIADGKMAVIMGIEASETFNCGLNDYCTRETIEAQLQEIYALGVRTLYPTHKFDNQLAGSAVEYGFINLGQWLSSGRFFETKECDEYTQGQYFKSGFPLIGQIEGIKQLLETLHLNPEYDEHIEHCNSHGLTELGVYLVNRMIDMNMLIEMDHMSNDTAAAVMDIVEARNYSGVITSHSWMRSAKGGAVHDNTRRLIEAGGFSSPYSVDANNLTGRIDKYLDIVKQTPYLQGVGLGTDMSGLGGQPGPRSDADMNPLEYPFVSEFGLTFDKQISGNRVFDFNTDGVAHYGMVADHLEDVREQAPERIYETIMNSAEAYLQMWERAERAGVTEHYNPL</sequence>